<sequence>MTTFSSSRGRATLCFLNEGKWFQGYFICATSRVQLGLMGEEVAVDDCVACPDGGYQEYRLTVLHFALEKETQVIVGKTGGNFCRLNSDVIEFWPSMSLTDYKAVEAIEKYFPSIAERVNHNVSLLQECTVCFGDMNITALPFSS</sequence>
<dbReference type="OrthoDB" id="57576at2759"/>
<dbReference type="EMBL" id="SHOA02000019">
    <property type="protein sequence ID" value="TDH68464.1"/>
    <property type="molecule type" value="Genomic_DNA"/>
</dbReference>
<keyword evidence="2" id="KW-1185">Reference proteome</keyword>
<gene>
    <name evidence="1" type="ORF">CCR75_004166</name>
</gene>
<dbReference type="GeneID" id="94347926"/>
<evidence type="ECO:0000313" key="2">
    <source>
        <dbReference type="Proteomes" id="UP000294530"/>
    </source>
</evidence>
<comment type="caution">
    <text evidence="1">The sequence shown here is derived from an EMBL/GenBank/DDBJ whole genome shotgun (WGS) entry which is preliminary data.</text>
</comment>
<accession>A0A976FL03</accession>
<protein>
    <submittedName>
        <fullName evidence="1">Uncharacterized protein</fullName>
    </submittedName>
</protein>
<evidence type="ECO:0000313" key="1">
    <source>
        <dbReference type="EMBL" id="TDH68464.1"/>
    </source>
</evidence>
<dbReference type="AlphaFoldDB" id="A0A976FL03"/>
<reference evidence="1 2" key="1">
    <citation type="journal article" date="2021" name="Genome Biol.">
        <title>AFLAP: assembly-free linkage analysis pipeline using k-mers from genome sequencing data.</title>
        <authorList>
            <person name="Fletcher K."/>
            <person name="Zhang L."/>
            <person name="Gil J."/>
            <person name="Han R."/>
            <person name="Cavanaugh K."/>
            <person name="Michelmore R."/>
        </authorList>
    </citation>
    <scope>NUCLEOTIDE SEQUENCE [LARGE SCALE GENOMIC DNA]</scope>
    <source>
        <strain evidence="1 2">SF5</strain>
    </source>
</reference>
<name>A0A976FL03_BRELC</name>
<dbReference type="RefSeq" id="XP_067817963.1">
    <property type="nucleotide sequence ID" value="XM_067962255.1"/>
</dbReference>
<organism evidence="1 2">
    <name type="scientific">Bremia lactucae</name>
    <name type="common">Lettuce downy mildew</name>
    <dbReference type="NCBI Taxonomy" id="4779"/>
    <lineage>
        <taxon>Eukaryota</taxon>
        <taxon>Sar</taxon>
        <taxon>Stramenopiles</taxon>
        <taxon>Oomycota</taxon>
        <taxon>Peronosporomycetes</taxon>
        <taxon>Peronosporales</taxon>
        <taxon>Peronosporaceae</taxon>
        <taxon>Bremia</taxon>
    </lineage>
</organism>
<proteinExistence type="predicted"/>
<dbReference type="Proteomes" id="UP000294530">
    <property type="component" value="Unassembled WGS sequence"/>
</dbReference>
<dbReference type="KEGG" id="blac:94347926"/>